<dbReference type="KEGG" id="pfm:Pyrfu_0616"/>
<gene>
    <name evidence="1" type="ordered locus">Pyrfu_0616</name>
</gene>
<name>G0EH35_PYRF1</name>
<dbReference type="AlphaFoldDB" id="G0EH35"/>
<dbReference type="InParanoid" id="G0EH35"/>
<protein>
    <submittedName>
        <fullName evidence="1">Uncharacterized protein</fullName>
    </submittedName>
</protein>
<sequence>MRKCRDSKGPAPHIYKRIMRVEVTCPGFVPGMLGAQSPRG</sequence>
<dbReference type="Proteomes" id="UP000001037">
    <property type="component" value="Chromosome"/>
</dbReference>
<evidence type="ECO:0000313" key="2">
    <source>
        <dbReference type="Proteomes" id="UP000001037"/>
    </source>
</evidence>
<proteinExistence type="predicted"/>
<dbReference type="HOGENOM" id="CLU_3282999_0_0_2"/>
<reference evidence="1 2" key="1">
    <citation type="journal article" date="2011" name="Stand. Genomic Sci.">
        <title>Complete genome sequence of the hyperthermophilic chemolithoautotroph Pyrolobus fumarii type strain (1A).</title>
        <authorList>
            <person name="Anderson I."/>
            <person name="Goker M."/>
            <person name="Nolan M."/>
            <person name="Lucas S."/>
            <person name="Hammon N."/>
            <person name="Deshpande S."/>
            <person name="Cheng J.F."/>
            <person name="Tapia R."/>
            <person name="Han C."/>
            <person name="Goodwin L."/>
            <person name="Pitluck S."/>
            <person name="Huntemann M."/>
            <person name="Liolios K."/>
            <person name="Ivanova N."/>
            <person name="Pagani I."/>
            <person name="Mavromatis K."/>
            <person name="Ovchinikova G."/>
            <person name="Pati A."/>
            <person name="Chen A."/>
            <person name="Palaniappan K."/>
            <person name="Land M."/>
            <person name="Hauser L."/>
            <person name="Brambilla E.M."/>
            <person name="Huber H."/>
            <person name="Yasawong M."/>
            <person name="Rohde M."/>
            <person name="Spring S."/>
            <person name="Abt B."/>
            <person name="Sikorski J."/>
            <person name="Wirth R."/>
            <person name="Detter J.C."/>
            <person name="Woyke T."/>
            <person name="Bristow J."/>
            <person name="Eisen J.A."/>
            <person name="Markowitz V."/>
            <person name="Hugenholtz P."/>
            <person name="Kyrpides N.C."/>
            <person name="Klenk H.P."/>
            <person name="Lapidus A."/>
        </authorList>
    </citation>
    <scope>NUCLEOTIDE SEQUENCE [LARGE SCALE GENOMIC DNA]</scope>
    <source>
        <strain evidence="2">DSM 11204 / 1A</strain>
    </source>
</reference>
<keyword evidence="2" id="KW-1185">Reference proteome</keyword>
<organism evidence="1 2">
    <name type="scientific">Pyrolobus fumarii (strain DSM 11204 / 1A)</name>
    <dbReference type="NCBI Taxonomy" id="694429"/>
    <lineage>
        <taxon>Archaea</taxon>
        <taxon>Thermoproteota</taxon>
        <taxon>Thermoprotei</taxon>
        <taxon>Desulfurococcales</taxon>
        <taxon>Pyrodictiaceae</taxon>
        <taxon>Pyrolobus</taxon>
    </lineage>
</organism>
<dbReference type="EMBL" id="CP002838">
    <property type="protein sequence ID" value="AEM38485.1"/>
    <property type="molecule type" value="Genomic_DNA"/>
</dbReference>
<evidence type="ECO:0000313" key="1">
    <source>
        <dbReference type="EMBL" id="AEM38485.1"/>
    </source>
</evidence>
<accession>G0EH35</accession>